<dbReference type="Proteomes" id="UP000184731">
    <property type="component" value="Chromosome"/>
</dbReference>
<name>A0A1L4D372_9BACT</name>
<evidence type="ECO:0000313" key="2">
    <source>
        <dbReference type="EMBL" id="APJ04656.1"/>
    </source>
</evidence>
<accession>A0A1L4D372</accession>
<evidence type="ECO:0000313" key="3">
    <source>
        <dbReference type="Proteomes" id="UP000184731"/>
    </source>
</evidence>
<dbReference type="OrthoDB" id="5289722at2"/>
<keyword evidence="3" id="KW-1185">Reference proteome</keyword>
<dbReference type="InterPro" id="IPR025641">
    <property type="entry name" value="DUF4340"/>
</dbReference>
<feature type="domain" description="DUF4340" evidence="1">
    <location>
        <begin position="72"/>
        <end position="256"/>
    </location>
</feature>
<evidence type="ECO:0000259" key="1">
    <source>
        <dbReference type="Pfam" id="PF14238"/>
    </source>
</evidence>
<reference evidence="2 3" key="1">
    <citation type="submission" date="2016-10" db="EMBL/GenBank/DDBJ databases">
        <title>Silvanigrella aquatica sp. nov., isolated from a freshwater lake located in the Black Forest, Germany, description of Silvanigrellaceae fam. nov., Silvanigrellales ord. nov., reclassification of the order Bdellovibrionales in the class Oligoflexia, reclassification of the families Bacteriovoracaceae and Halobacteriovoraceae in the new order Bacteriovoracales ord. nov., and reclassification of the family Pseudobacteriovoracaceae in the order Oligoflexiales.</title>
        <authorList>
            <person name="Hahn M.W."/>
            <person name="Schmidt J."/>
            <person name="Koll U."/>
            <person name="Rohde M."/>
            <person name="Verbag S."/>
            <person name="Pitt A."/>
            <person name="Nakai R."/>
            <person name="Naganuma T."/>
            <person name="Lang E."/>
        </authorList>
    </citation>
    <scope>NUCLEOTIDE SEQUENCE [LARGE SCALE GENOMIC DNA]</scope>
    <source>
        <strain evidence="2 3">MWH-Nonnen-W8red</strain>
    </source>
</reference>
<dbReference type="STRING" id="1915309.AXG55_12380"/>
<protein>
    <recommendedName>
        <fullName evidence="1">DUF4340 domain-containing protein</fullName>
    </recommendedName>
</protein>
<dbReference type="AlphaFoldDB" id="A0A1L4D372"/>
<dbReference type="KEGG" id="saqi:AXG55_12380"/>
<dbReference type="EMBL" id="CP017834">
    <property type="protein sequence ID" value="APJ04656.1"/>
    <property type="molecule type" value="Genomic_DNA"/>
</dbReference>
<dbReference type="Pfam" id="PF14238">
    <property type="entry name" value="DUF4340"/>
    <property type="match status" value="1"/>
</dbReference>
<proteinExistence type="predicted"/>
<gene>
    <name evidence="2" type="ORF">AXG55_12380</name>
</gene>
<sequence length="483" mass="53898">MKFSMKVSLGLLAIIALSGIYYGDNYFSEKKAEHQKEVSFAIFFETKDVLKFALKNSNGVFTFARDTNESPWKILTPSLLSADQDAVNNILAAIQQLAVLQEVPNTEKTLTGDKKALAQFGLENPKTSLSVNVTGKGEMNLFLGSPLDIGKGKIGSSTATSLYAINPAKSKLLVVSNSLSSVIENKNLYDFRTKRVGDFKGENVSSIEINYNNENILVTKNNNSWEVTKPVKWPGDINFISDYLSRFQGLLAQKVFEHSELTSEMMSKFNLTKPTAVVQLKDSNGKILQTFNLGITKEGVYSSMRDGAVAKISLDLWAELIPKEKLFRNRLVMLNTSMDSISRINLSSDLSFVRKDNNWFRTLSTTQQPPVSETPNSDAFSFFSNWELMTADDMILNPTNEDLVQFGITKPLKEFSFGFTEVSKLKPIKIIVGNRVPKNEKNVYLKRSDSPTVYIVEAGWLSLLAQLYSVGVPSNISVKKQME</sequence>
<dbReference type="RefSeq" id="WP_148698410.1">
    <property type="nucleotide sequence ID" value="NZ_CP017834.1"/>
</dbReference>
<organism evidence="2 3">
    <name type="scientific">Silvanigrella aquatica</name>
    <dbReference type="NCBI Taxonomy" id="1915309"/>
    <lineage>
        <taxon>Bacteria</taxon>
        <taxon>Pseudomonadati</taxon>
        <taxon>Bdellovibrionota</taxon>
        <taxon>Oligoflexia</taxon>
        <taxon>Silvanigrellales</taxon>
        <taxon>Silvanigrellaceae</taxon>
        <taxon>Silvanigrella</taxon>
    </lineage>
</organism>